<organism evidence="2 3">
    <name type="scientific">Corynebacterium mustelae</name>
    <dbReference type="NCBI Taxonomy" id="571915"/>
    <lineage>
        <taxon>Bacteria</taxon>
        <taxon>Bacillati</taxon>
        <taxon>Actinomycetota</taxon>
        <taxon>Actinomycetes</taxon>
        <taxon>Mycobacteriales</taxon>
        <taxon>Corynebacteriaceae</taxon>
        <taxon>Corynebacterium</taxon>
    </lineage>
</organism>
<protein>
    <submittedName>
        <fullName evidence="2">Putative esterase</fullName>
    </submittedName>
</protein>
<keyword evidence="3" id="KW-1185">Reference proteome</keyword>
<evidence type="ECO:0000256" key="1">
    <source>
        <dbReference type="SAM" id="SignalP"/>
    </source>
</evidence>
<dbReference type="SUPFAM" id="SSF53474">
    <property type="entry name" value="alpha/beta-Hydrolases"/>
    <property type="match status" value="1"/>
</dbReference>
<dbReference type="Proteomes" id="UP000035199">
    <property type="component" value="Chromosome"/>
</dbReference>
<feature type="chain" id="PRO_5002554562" evidence="1">
    <location>
        <begin position="25"/>
        <end position="398"/>
    </location>
</feature>
<dbReference type="PATRIC" id="fig|571915.4.peg.517"/>
<dbReference type="PANTHER" id="PTHR48098:SF1">
    <property type="entry name" value="DIACYLGLYCEROL ACYLTRANSFERASE_MYCOLYLTRANSFERASE AG85A"/>
    <property type="match status" value="1"/>
</dbReference>
<feature type="signal peptide" evidence="1">
    <location>
        <begin position="1"/>
        <end position="24"/>
    </location>
</feature>
<proteinExistence type="predicted"/>
<reference evidence="3" key="2">
    <citation type="submission" date="2015-05" db="EMBL/GenBank/DDBJ databases">
        <title>Complete genome sequence of Corynebacterium mustelae DSM 45274, isolated from various tissues of a male ferret with lethal sepsis.</title>
        <authorList>
            <person name="Ruckert C."/>
            <person name="Albersmeier A."/>
            <person name="Winkler A."/>
            <person name="Tauch A."/>
        </authorList>
    </citation>
    <scope>NUCLEOTIDE SEQUENCE [LARGE SCALE GENOMIC DNA]</scope>
    <source>
        <strain evidence="3">DSM 45274</strain>
    </source>
</reference>
<evidence type="ECO:0000313" key="3">
    <source>
        <dbReference type="Proteomes" id="UP000035199"/>
    </source>
</evidence>
<sequence>MRLFSSFVAAVSIGAAMCAVPATAQSSFPEIPEQALVSSGSTESIFHNLVTAIANSPGSTPNRLEDALKKAQRLGVTDSEALKGLTSSDGEYPLETDPKIEKLELLRRVDEPGLRIQRWYVASPAMQRVVEVQVMLQKDPSTPAPMLYLLDGISAPSYPGWLREGKLIETMADENVTIAIPTQASASLYADWVNDDPALGRNKWETLITEELPQILESGQDGVNFNGKRAIGGLSMGGGSAVRIAAKNPQVFDATMGMSGCYSTTDPIGRAISKIMVQGRGGNPTNMWGPETSPEWAKNDVTLNPEGLRNMAVYLFTADGHITEGDKQLHKGRPFFELPAAAVLEQGTFRCTQKLEQAMKDAGMTHQTVVYQHGGVHNWLLFAQQLGPAWASVKSALY</sequence>
<dbReference type="PANTHER" id="PTHR48098">
    <property type="entry name" value="ENTEROCHELIN ESTERASE-RELATED"/>
    <property type="match status" value="1"/>
</dbReference>
<dbReference type="InterPro" id="IPR050583">
    <property type="entry name" value="Mycobacterial_A85_antigen"/>
</dbReference>
<gene>
    <name evidence="2" type="ORF">CMUST_02435</name>
</gene>
<keyword evidence="1" id="KW-0732">Signal</keyword>
<dbReference type="STRING" id="571915.CMUST_02435"/>
<dbReference type="RefSeq" id="WP_047261178.1">
    <property type="nucleotide sequence ID" value="NZ_CP011542.1"/>
</dbReference>
<dbReference type="EMBL" id="CP011542">
    <property type="protein sequence ID" value="AKK04831.1"/>
    <property type="molecule type" value="Genomic_DNA"/>
</dbReference>
<evidence type="ECO:0000313" key="2">
    <source>
        <dbReference type="EMBL" id="AKK04831.1"/>
    </source>
</evidence>
<dbReference type="AlphaFoldDB" id="A0A0G3GUI0"/>
<dbReference type="InterPro" id="IPR029058">
    <property type="entry name" value="AB_hydrolase_fold"/>
</dbReference>
<dbReference type="GO" id="GO:0016747">
    <property type="term" value="F:acyltransferase activity, transferring groups other than amino-acyl groups"/>
    <property type="evidence" value="ECO:0007669"/>
    <property type="project" value="TreeGrafter"/>
</dbReference>
<dbReference type="KEGG" id="cmv:CMUST_02435"/>
<reference evidence="2 3" key="1">
    <citation type="journal article" date="2015" name="Genome Announc.">
        <title>Complete Genome Sequence of the Type Strain Corynebacterium mustelae DSM 45274, Isolated from Various Tissues of a Male Ferret with Lethal Sepsis.</title>
        <authorList>
            <person name="Ruckert C."/>
            <person name="Eimer J."/>
            <person name="Winkler A."/>
            <person name="Tauch A."/>
        </authorList>
    </citation>
    <scope>NUCLEOTIDE SEQUENCE [LARGE SCALE GENOMIC DNA]</scope>
    <source>
        <strain evidence="2 3">DSM 45274</strain>
    </source>
</reference>
<name>A0A0G3GUI0_9CORY</name>
<dbReference type="Gene3D" id="3.40.50.1820">
    <property type="entry name" value="alpha/beta hydrolase"/>
    <property type="match status" value="1"/>
</dbReference>
<dbReference type="Pfam" id="PF00756">
    <property type="entry name" value="Esterase"/>
    <property type="match status" value="1"/>
</dbReference>
<dbReference type="InterPro" id="IPR000801">
    <property type="entry name" value="Esterase-like"/>
</dbReference>
<accession>A0A0G3GUI0</accession>